<dbReference type="GO" id="GO:0015079">
    <property type="term" value="F:potassium ion transmembrane transporter activity"/>
    <property type="evidence" value="ECO:0007669"/>
    <property type="project" value="UniProtKB-UniRule"/>
</dbReference>
<dbReference type="Pfam" id="PF02705">
    <property type="entry name" value="K_trans"/>
    <property type="match status" value="1"/>
</dbReference>
<dbReference type="OrthoDB" id="9805577at2"/>
<keyword evidence="6 11" id="KW-0769">Symport</keyword>
<feature type="transmembrane region" description="Helical" evidence="11">
    <location>
        <begin position="328"/>
        <end position="348"/>
    </location>
</feature>
<keyword evidence="3 11" id="KW-1003">Cell membrane</keyword>
<evidence type="ECO:0000256" key="10">
    <source>
        <dbReference type="ARBA" id="ARBA00023136"/>
    </source>
</evidence>
<dbReference type="AlphaFoldDB" id="A0A563DG66"/>
<evidence type="ECO:0000313" key="15">
    <source>
        <dbReference type="Proteomes" id="UP000319499"/>
    </source>
</evidence>
<name>A0A563DG66_9FLAO</name>
<comment type="function">
    <text evidence="11">Transport of potassium into the cell. Likely operates as a K(+):H(+) symporter.</text>
</comment>
<keyword evidence="10 11" id="KW-0472">Membrane</keyword>
<evidence type="ECO:0000259" key="12">
    <source>
        <dbReference type="Pfam" id="PF02705"/>
    </source>
</evidence>
<keyword evidence="15" id="KW-1185">Reference proteome</keyword>
<comment type="similarity">
    <text evidence="11">Belongs to the HAK/KUP transporter (TC 2.A.72) family.</text>
</comment>
<keyword evidence="2 11" id="KW-0813">Transport</keyword>
<feature type="transmembrane region" description="Helical" evidence="11">
    <location>
        <begin position="36"/>
        <end position="58"/>
    </location>
</feature>
<evidence type="ECO:0000256" key="9">
    <source>
        <dbReference type="ARBA" id="ARBA00023065"/>
    </source>
</evidence>
<evidence type="ECO:0000256" key="7">
    <source>
        <dbReference type="ARBA" id="ARBA00022958"/>
    </source>
</evidence>
<comment type="caution">
    <text evidence="14">The sequence shown here is derived from an EMBL/GenBank/DDBJ whole genome shotgun (WGS) entry which is preliminary data.</text>
</comment>
<dbReference type="PANTHER" id="PTHR30540:SF83">
    <property type="entry name" value="K+ POTASSIUM TRANSPORTER"/>
    <property type="match status" value="1"/>
</dbReference>
<dbReference type="GO" id="GO:0015293">
    <property type="term" value="F:symporter activity"/>
    <property type="evidence" value="ECO:0007669"/>
    <property type="project" value="UniProtKB-UniRule"/>
</dbReference>
<dbReference type="InterPro" id="IPR053952">
    <property type="entry name" value="K_trans_C"/>
</dbReference>
<dbReference type="EMBL" id="SELH01000017">
    <property type="protein sequence ID" value="TWP28814.1"/>
    <property type="molecule type" value="Genomic_DNA"/>
</dbReference>
<feature type="transmembrane region" description="Helical" evidence="11">
    <location>
        <begin position="279"/>
        <end position="307"/>
    </location>
</feature>
<keyword evidence="9 11" id="KW-0406">Ion transport</keyword>
<dbReference type="RefSeq" id="WP_146262228.1">
    <property type="nucleotide sequence ID" value="NZ_SELG01000032.1"/>
</dbReference>
<evidence type="ECO:0000256" key="3">
    <source>
        <dbReference type="ARBA" id="ARBA00022475"/>
    </source>
</evidence>
<gene>
    <name evidence="11" type="primary">kup</name>
    <name evidence="14" type="ORF">ETU09_05210</name>
</gene>
<evidence type="ECO:0000256" key="4">
    <source>
        <dbReference type="ARBA" id="ARBA00022538"/>
    </source>
</evidence>
<comment type="catalytic activity">
    <reaction evidence="11">
        <text>K(+)(in) + H(+)(in) = K(+)(out) + H(+)(out)</text>
        <dbReference type="Rhea" id="RHEA:28490"/>
        <dbReference type="ChEBI" id="CHEBI:15378"/>
        <dbReference type="ChEBI" id="CHEBI:29103"/>
    </reaction>
</comment>
<feature type="transmembrane region" description="Helical" evidence="11">
    <location>
        <begin position="205"/>
        <end position="225"/>
    </location>
</feature>
<evidence type="ECO:0000256" key="1">
    <source>
        <dbReference type="ARBA" id="ARBA00004141"/>
    </source>
</evidence>
<feature type="domain" description="K+ potassium transporter C-terminal" evidence="13">
    <location>
        <begin position="470"/>
        <end position="621"/>
    </location>
</feature>
<evidence type="ECO:0000259" key="13">
    <source>
        <dbReference type="Pfam" id="PF22776"/>
    </source>
</evidence>
<organism evidence="14 15">
    <name type="scientific">Apibacter muscae</name>
    <dbReference type="NCBI Taxonomy" id="2509004"/>
    <lineage>
        <taxon>Bacteria</taxon>
        <taxon>Pseudomonadati</taxon>
        <taxon>Bacteroidota</taxon>
        <taxon>Flavobacteriia</taxon>
        <taxon>Flavobacteriales</taxon>
        <taxon>Weeksellaceae</taxon>
        <taxon>Apibacter</taxon>
    </lineage>
</organism>
<feature type="transmembrane region" description="Helical" evidence="11">
    <location>
        <begin position="360"/>
        <end position="379"/>
    </location>
</feature>
<evidence type="ECO:0000313" key="14">
    <source>
        <dbReference type="EMBL" id="TWP28814.1"/>
    </source>
</evidence>
<dbReference type="InterPro" id="IPR053951">
    <property type="entry name" value="K_trans_N"/>
</dbReference>
<feature type="transmembrane region" description="Helical" evidence="11">
    <location>
        <begin position="125"/>
        <end position="143"/>
    </location>
</feature>
<dbReference type="Pfam" id="PF22776">
    <property type="entry name" value="K_trans_C"/>
    <property type="match status" value="1"/>
</dbReference>
<proteinExistence type="inferred from homology"/>
<accession>A0A563DG66</accession>
<feature type="transmembrane region" description="Helical" evidence="11">
    <location>
        <begin position="85"/>
        <end position="113"/>
    </location>
</feature>
<protein>
    <recommendedName>
        <fullName evidence="11">Probable potassium transport system protein Kup</fullName>
    </recommendedName>
</protein>
<dbReference type="PANTHER" id="PTHR30540">
    <property type="entry name" value="OSMOTIC STRESS POTASSIUM TRANSPORTER"/>
    <property type="match status" value="1"/>
</dbReference>
<feature type="transmembrane region" description="Helical" evidence="11">
    <location>
        <begin position="155"/>
        <end position="175"/>
    </location>
</feature>
<evidence type="ECO:0000256" key="8">
    <source>
        <dbReference type="ARBA" id="ARBA00022989"/>
    </source>
</evidence>
<keyword evidence="8 11" id="KW-1133">Transmembrane helix</keyword>
<sequence length="648" mass="73284">MIVTVGVVFGDIGTSPLYVMRAIVAANHMPHISEEFIIGALSCIIWTLTLQTTIKYVIIALRADNKGEGGILALYSLVKKMKKKWLYLVAILGAATLVSDGVITPSMTIVSAIEGLKNYNPNTQVVPITIFILIALFVIQQFGTQSIGKFYGPIMTLWFIMLGVLGLIEFLPHLYVIKAFNPYYAIHLMMDVSSNAGSVTEGKHMILLIMGAVFLCTTGAEALYSDLGHCGIKNIRISWIFAKVCLILNYLGQGAWILANPEQAQSGGNPFFMMMPETFLIIGVIMATLAAIIASQALITGSYTIFSEAMSLNFWPRQRVEYPTHEKGQMYIPAINWGLLVSCIFVVLHFKESAKMEAAYGLAITITMLMTTILLVFYLKLKKVHALLIVLFGAVYLIIEGGFFYANVLKFAEGGWITMFLAGLIAVCMYVWFNGRKLKNKYVQYVDLKPCLPIIKDMKVDTSLSKYATNLVYISRSNSPNEIEAKIIFSIINKNPKRADYYWFLKVENDLNPYTFEYDVMELIPDTLYQVKFRLGFKVEPLINIYFAQVLEDLKVSGKINLISKYPSLRKHDIPADFKFILIDRVFNQEYLLSIKERFILRFYNMVKYMGISDTSALGLDSYNVEVEQVPMLTDVIYKNRIKRVRIY</sequence>
<evidence type="ECO:0000256" key="2">
    <source>
        <dbReference type="ARBA" id="ARBA00022448"/>
    </source>
</evidence>
<comment type="subcellular location">
    <subcellularLocation>
        <location evidence="11">Cell membrane</location>
        <topology evidence="11">Multi-pass membrane protein</topology>
    </subcellularLocation>
    <subcellularLocation>
        <location evidence="1">Membrane</location>
        <topology evidence="1">Multi-pass membrane protein</topology>
    </subcellularLocation>
</comment>
<dbReference type="InterPro" id="IPR023051">
    <property type="entry name" value="Kup"/>
</dbReference>
<feature type="transmembrane region" description="Helical" evidence="11">
    <location>
        <begin position="386"/>
        <end position="408"/>
    </location>
</feature>
<keyword evidence="4 11" id="KW-0633">Potassium transport</keyword>
<reference evidence="14 15" key="1">
    <citation type="submission" date="2019-02" db="EMBL/GenBank/DDBJ databases">
        <title>Apibacter muscae sp. nov.: a novel member of the house fly microbiota.</title>
        <authorList>
            <person name="Park R."/>
        </authorList>
    </citation>
    <scope>NUCLEOTIDE SEQUENCE [LARGE SCALE GENOMIC DNA]</scope>
    <source>
        <strain evidence="14 15">AL1</strain>
    </source>
</reference>
<evidence type="ECO:0000256" key="5">
    <source>
        <dbReference type="ARBA" id="ARBA00022692"/>
    </source>
</evidence>
<dbReference type="HAMAP" id="MF_01522">
    <property type="entry name" value="Kup"/>
    <property type="match status" value="1"/>
</dbReference>
<feature type="transmembrane region" description="Helical" evidence="11">
    <location>
        <begin position="414"/>
        <end position="433"/>
    </location>
</feature>
<evidence type="ECO:0000256" key="11">
    <source>
        <dbReference type="HAMAP-Rule" id="MF_01522"/>
    </source>
</evidence>
<dbReference type="GO" id="GO:0005886">
    <property type="term" value="C:plasma membrane"/>
    <property type="evidence" value="ECO:0007669"/>
    <property type="project" value="UniProtKB-SubCell"/>
</dbReference>
<keyword evidence="7 11" id="KW-0630">Potassium</keyword>
<dbReference type="InterPro" id="IPR003855">
    <property type="entry name" value="K+_transporter"/>
</dbReference>
<evidence type="ECO:0000256" key="6">
    <source>
        <dbReference type="ARBA" id="ARBA00022847"/>
    </source>
</evidence>
<keyword evidence="5 11" id="KW-0812">Transmembrane</keyword>
<dbReference type="Proteomes" id="UP000319499">
    <property type="component" value="Unassembled WGS sequence"/>
</dbReference>
<feature type="domain" description="K+ potassium transporter integral membrane" evidence="12">
    <location>
        <begin position="2"/>
        <end position="445"/>
    </location>
</feature>
<feature type="transmembrane region" description="Helical" evidence="11">
    <location>
        <begin position="237"/>
        <end position="259"/>
    </location>
</feature>